<evidence type="ECO:0000313" key="2">
    <source>
        <dbReference type="EMBL" id="MBE6833435.1"/>
    </source>
</evidence>
<dbReference type="CDD" id="cd00118">
    <property type="entry name" value="LysM"/>
    <property type="match status" value="1"/>
</dbReference>
<evidence type="ECO:0000313" key="3">
    <source>
        <dbReference type="Proteomes" id="UP000754750"/>
    </source>
</evidence>
<dbReference type="Pfam" id="PF01476">
    <property type="entry name" value="LysM"/>
    <property type="match status" value="1"/>
</dbReference>
<name>A0A928KRX0_9FIRM</name>
<evidence type="ECO:0000259" key="1">
    <source>
        <dbReference type="PROSITE" id="PS51782"/>
    </source>
</evidence>
<sequence>MKLQPMKYGNYVWPHNPERLTVSCRRAVRELQAPFAGSILQDYGVQKRVVEGEGEFYGGDCIGQFQKLYGELEKTERAVLTLPNVPPFPARFVTLELIGSPEPDLVRYRFVFWEDGAAEAAGNLLSGQVYECREGDDLWRIAALYSVTVQQLLEKNPAIRWPNYLREGEKVMIP</sequence>
<accession>A0A928KRX0</accession>
<dbReference type="PROSITE" id="PS51782">
    <property type="entry name" value="LYSM"/>
    <property type="match status" value="1"/>
</dbReference>
<reference evidence="2" key="1">
    <citation type="submission" date="2019-04" db="EMBL/GenBank/DDBJ databases">
        <title>Evolution of Biomass-Degrading Anaerobic Consortia Revealed by Metagenomics.</title>
        <authorList>
            <person name="Peng X."/>
        </authorList>
    </citation>
    <scope>NUCLEOTIDE SEQUENCE</scope>
    <source>
        <strain evidence="2">SIG551</strain>
    </source>
</reference>
<organism evidence="2 3">
    <name type="scientific">Faecalispora sporosphaeroides</name>
    <dbReference type="NCBI Taxonomy" id="1549"/>
    <lineage>
        <taxon>Bacteria</taxon>
        <taxon>Bacillati</taxon>
        <taxon>Bacillota</taxon>
        <taxon>Clostridia</taxon>
        <taxon>Eubacteriales</taxon>
        <taxon>Oscillospiraceae</taxon>
        <taxon>Faecalispora</taxon>
    </lineage>
</organism>
<feature type="domain" description="LysM" evidence="1">
    <location>
        <begin position="128"/>
        <end position="173"/>
    </location>
</feature>
<dbReference type="Gene3D" id="3.10.350.10">
    <property type="entry name" value="LysM domain"/>
    <property type="match status" value="1"/>
</dbReference>
<dbReference type="InterPro" id="IPR018392">
    <property type="entry name" value="LysM"/>
</dbReference>
<proteinExistence type="predicted"/>
<dbReference type="InterPro" id="IPR036779">
    <property type="entry name" value="LysM_dom_sf"/>
</dbReference>
<protein>
    <submittedName>
        <fullName evidence="2">LysM peptidoglycan-binding domain-containing protein</fullName>
    </submittedName>
</protein>
<dbReference type="Proteomes" id="UP000754750">
    <property type="component" value="Unassembled WGS sequence"/>
</dbReference>
<comment type="caution">
    <text evidence="2">The sequence shown here is derived from an EMBL/GenBank/DDBJ whole genome shotgun (WGS) entry which is preliminary data.</text>
</comment>
<dbReference type="AlphaFoldDB" id="A0A928KRX0"/>
<dbReference type="SUPFAM" id="SSF54106">
    <property type="entry name" value="LysM domain"/>
    <property type="match status" value="1"/>
</dbReference>
<dbReference type="RefSeq" id="WP_020072613.1">
    <property type="nucleotide sequence ID" value="NZ_JBKWRC010000002.1"/>
</dbReference>
<dbReference type="EMBL" id="SVNY01000003">
    <property type="protein sequence ID" value="MBE6833435.1"/>
    <property type="molecule type" value="Genomic_DNA"/>
</dbReference>
<gene>
    <name evidence="2" type="ORF">E7512_07635</name>
</gene>